<evidence type="ECO:0000256" key="1">
    <source>
        <dbReference type="ARBA" id="ARBA00001968"/>
    </source>
</evidence>
<dbReference type="InterPro" id="IPR013551">
    <property type="entry name" value="YicC-like_C"/>
</dbReference>
<reference evidence="8 9" key="1">
    <citation type="journal article" date="2006" name="Genome Res.">
        <title>Skewed genomic variability in strains of the toxigenic bacterial pathogen, Clostridium perfringens.</title>
        <authorList>
            <person name="Myers G.S."/>
            <person name="Rasko D.A."/>
            <person name="Cheung J.K."/>
            <person name="Ravel J."/>
            <person name="Seshadri R."/>
            <person name="Deboy R.T."/>
            <person name="Ren Q."/>
            <person name="Varga J."/>
            <person name="Awad M.M."/>
            <person name="Brinkac L.M."/>
            <person name="Daugherty S.C."/>
            <person name="Haft D.H."/>
            <person name="Dodson R.J."/>
            <person name="Madupu R."/>
            <person name="Nelson W.C."/>
            <person name="Rosovitz M.J."/>
            <person name="Sullivan S.A."/>
            <person name="Khouri H."/>
            <person name="Dimitrov G.I."/>
            <person name="Watkins K.L."/>
            <person name="Mulligan S."/>
            <person name="Benton J."/>
            <person name="Radune D."/>
            <person name="Fisher D.J."/>
            <person name="Atkins H.S."/>
            <person name="Hiscox T."/>
            <person name="Jost B.H."/>
            <person name="Billington S.J."/>
            <person name="Songer J.G."/>
            <person name="McClane B.A."/>
            <person name="Titball R.W."/>
            <person name="Rood J.I."/>
            <person name="Melville S.B."/>
            <person name="Paulsen I.T."/>
        </authorList>
    </citation>
    <scope>NUCLEOTIDE SEQUENCE [LARGE SCALE GENOMIC DNA]</scope>
    <source>
        <strain evidence="9">ATCC 13124 / DSM 756 / JCM 1290 / NCIMB 6125 / NCTC 8237 / S 107 / Type A</strain>
    </source>
</reference>
<dbReference type="PANTHER" id="PTHR30636:SF3">
    <property type="entry name" value="UPF0701 PROTEIN YICC"/>
    <property type="match status" value="1"/>
</dbReference>
<evidence type="ECO:0000259" key="7">
    <source>
        <dbReference type="Pfam" id="PF08340"/>
    </source>
</evidence>
<dbReference type="GO" id="GO:0004521">
    <property type="term" value="F:RNA endonuclease activity"/>
    <property type="evidence" value="ECO:0007669"/>
    <property type="project" value="InterPro"/>
</dbReference>
<dbReference type="InterPro" id="IPR005229">
    <property type="entry name" value="YicC/YloC-like"/>
</dbReference>
<feature type="domain" description="Endoribonuclease YicC-like N-terminal" evidence="6">
    <location>
        <begin position="2"/>
        <end position="158"/>
    </location>
</feature>
<evidence type="ECO:0008006" key="10">
    <source>
        <dbReference type="Google" id="ProtNLM"/>
    </source>
</evidence>
<dbReference type="GeneID" id="93001713"/>
<proteinExistence type="inferred from homology"/>
<protein>
    <recommendedName>
        <fullName evidence="10">YicC family protein</fullName>
    </recommendedName>
</protein>
<evidence type="ECO:0000256" key="5">
    <source>
        <dbReference type="ARBA" id="ARBA00035648"/>
    </source>
</evidence>
<comment type="similarity">
    <text evidence="5">Belongs to the YicC/YloC family.</text>
</comment>
<comment type="cofactor">
    <cofactor evidence="1">
        <name>a divalent metal cation</name>
        <dbReference type="ChEBI" id="CHEBI:60240"/>
    </cofactor>
</comment>
<dbReference type="InterPro" id="IPR013527">
    <property type="entry name" value="YicC-like_N"/>
</dbReference>
<dbReference type="eggNOG" id="COG1561">
    <property type="taxonomic scope" value="Bacteria"/>
</dbReference>
<evidence type="ECO:0000259" key="6">
    <source>
        <dbReference type="Pfam" id="PF03755"/>
    </source>
</evidence>
<dbReference type="EMBL" id="CP000246">
    <property type="protein sequence ID" value="ABG83233.1"/>
    <property type="molecule type" value="Genomic_DNA"/>
</dbReference>
<keyword evidence="4" id="KW-0378">Hydrolase</keyword>
<keyword evidence="3" id="KW-0255">Endonuclease</keyword>
<dbReference type="HOGENOM" id="CLU_076609_1_0_9"/>
<sequence>MVKSMTGFGRATSEEGKERIFSLEMKSVNHRYLDMNIRMPRSMVSLEEKIRNIISSKLSRGKVDIFINYKDYAKNQGVAVLNEDLAKSYVNSLEQLKSLFPNMQDDLSLSLVARYPDVITIEEKSEDLEAIWEEINSLLNMAVENMISMRKVEGEKLASDILVKCSSIEEIVAFIEEKAEVIVASYKQKLEDRLKNLLGEVPVDENRVAMEVAVFADKASIDEEIIRLRSHINQLRKTLTLDEPIGRKLDFIVQEMNREANTIASKSTDLEITNKVIDIKNIIEKIREQVQNIE</sequence>
<organism evidence="8 9">
    <name type="scientific">Clostridium perfringens (strain ATCC 13124 / DSM 756 / JCM 1290 / NCIMB 6125 / NCTC 8237 / Type A)</name>
    <dbReference type="NCBI Taxonomy" id="195103"/>
    <lineage>
        <taxon>Bacteria</taxon>
        <taxon>Bacillati</taxon>
        <taxon>Bacillota</taxon>
        <taxon>Clostridia</taxon>
        <taxon>Eubacteriales</taxon>
        <taxon>Clostridiaceae</taxon>
        <taxon>Clostridium</taxon>
    </lineage>
</organism>
<keyword evidence="2" id="KW-0540">Nuclease</keyword>
<keyword evidence="9" id="KW-1185">Reference proteome</keyword>
<evidence type="ECO:0000256" key="4">
    <source>
        <dbReference type="ARBA" id="ARBA00022801"/>
    </source>
</evidence>
<dbReference type="Pfam" id="PF03755">
    <property type="entry name" value="YicC-like_N"/>
    <property type="match status" value="1"/>
</dbReference>
<accession>A0A0H2YRE9</accession>
<evidence type="ECO:0000313" key="9">
    <source>
        <dbReference type="Proteomes" id="UP000001823"/>
    </source>
</evidence>
<dbReference type="GO" id="GO:0016787">
    <property type="term" value="F:hydrolase activity"/>
    <property type="evidence" value="ECO:0007669"/>
    <property type="project" value="UniProtKB-KW"/>
</dbReference>
<name>A0A0H2YRE9_CLOP1</name>
<gene>
    <name evidence="8" type="ordered locus">CPF_2003</name>
</gene>
<evidence type="ECO:0000256" key="3">
    <source>
        <dbReference type="ARBA" id="ARBA00022759"/>
    </source>
</evidence>
<dbReference type="NCBIfam" id="TIGR00255">
    <property type="entry name" value="YicC/YloC family endoribonuclease"/>
    <property type="match status" value="1"/>
</dbReference>
<feature type="domain" description="Endoribonuclease YicC-like C-terminal" evidence="7">
    <location>
        <begin position="175"/>
        <end position="294"/>
    </location>
</feature>
<dbReference type="RefSeq" id="WP_003449417.1">
    <property type="nucleotide sequence ID" value="NC_008261.1"/>
</dbReference>
<evidence type="ECO:0000313" key="8">
    <source>
        <dbReference type="EMBL" id="ABG83233.1"/>
    </source>
</evidence>
<evidence type="ECO:0000256" key="2">
    <source>
        <dbReference type="ARBA" id="ARBA00022722"/>
    </source>
</evidence>
<dbReference type="STRING" id="195103.CPF_2003"/>
<dbReference type="Proteomes" id="UP000001823">
    <property type="component" value="Chromosome"/>
</dbReference>
<dbReference type="KEGG" id="cpf:CPF_2003"/>
<dbReference type="Pfam" id="PF08340">
    <property type="entry name" value="YicC-like_C"/>
    <property type="match status" value="1"/>
</dbReference>
<dbReference type="PANTHER" id="PTHR30636">
    <property type="entry name" value="UPF0701 PROTEIN YICC"/>
    <property type="match status" value="1"/>
</dbReference>
<dbReference type="PaxDb" id="195103-CPF_2003"/>
<dbReference type="AlphaFoldDB" id="A0A0H2YRE9"/>